<feature type="binding site" evidence="12">
    <location>
        <position position="537"/>
    </location>
    <ligand>
        <name>NADP(+)</name>
        <dbReference type="ChEBI" id="CHEBI:58349"/>
    </ligand>
</feature>
<proteinExistence type="predicted"/>
<dbReference type="RefSeq" id="WP_189573093.1">
    <property type="nucleotide sequence ID" value="NZ_BMXI01000018.1"/>
</dbReference>
<dbReference type="SUPFAM" id="SSF52218">
    <property type="entry name" value="Flavoproteins"/>
    <property type="match status" value="1"/>
</dbReference>
<dbReference type="PIRSF" id="PIRSF000207">
    <property type="entry name" value="SiR-FP_CysJ"/>
    <property type="match status" value="1"/>
</dbReference>
<feature type="binding site" evidence="12">
    <location>
        <begin position="97"/>
        <end position="100"/>
    </location>
    <ligand>
        <name>FMN</name>
        <dbReference type="ChEBI" id="CHEBI:58210"/>
    </ligand>
</feature>
<dbReference type="GO" id="GO:0050660">
    <property type="term" value="F:flavin adenine dinucleotide binding"/>
    <property type="evidence" value="ECO:0007669"/>
    <property type="project" value="InterPro"/>
</dbReference>
<dbReference type="InterPro" id="IPR001709">
    <property type="entry name" value="Flavoprot_Pyr_Nucl_cyt_Rdtase"/>
</dbReference>
<dbReference type="Pfam" id="PF00258">
    <property type="entry name" value="Flavodoxin_1"/>
    <property type="match status" value="1"/>
</dbReference>
<evidence type="ECO:0000256" key="2">
    <source>
        <dbReference type="ARBA" id="ARBA00022448"/>
    </source>
</evidence>
<feature type="binding site" evidence="12">
    <location>
        <begin position="381"/>
        <end position="383"/>
    </location>
    <ligand>
        <name>FAD</name>
        <dbReference type="ChEBI" id="CHEBI:57692"/>
    </ligand>
</feature>
<name>A0A918TVN3_9BACT</name>
<feature type="domain" description="FAD-binding FR-type" evidence="14">
    <location>
        <begin position="207"/>
        <end position="430"/>
    </location>
</feature>
<evidence type="ECO:0000313" key="15">
    <source>
        <dbReference type="EMBL" id="GHC64601.1"/>
    </source>
</evidence>
<dbReference type="SUPFAM" id="SSF52343">
    <property type="entry name" value="Ferredoxin reductase-like, C-terminal NADP-linked domain"/>
    <property type="match status" value="1"/>
</dbReference>
<keyword evidence="7 12" id="KW-0521">NADP</keyword>
<keyword evidence="5 12" id="KW-0288">FMN</keyword>
<dbReference type="PANTHER" id="PTHR19384:SF128">
    <property type="entry name" value="NADPH OXIDOREDUCTASE A"/>
    <property type="match status" value="1"/>
</dbReference>
<dbReference type="PRINTS" id="PR00371">
    <property type="entry name" value="FPNCR"/>
</dbReference>
<keyword evidence="3" id="KW-0028">Amino-acid biosynthesis</keyword>
<evidence type="ECO:0000256" key="1">
    <source>
        <dbReference type="ARBA" id="ARBA00012604"/>
    </source>
</evidence>
<protein>
    <recommendedName>
        <fullName evidence="1">assimilatory sulfite reductase (NADPH)</fullName>
        <ecNumber evidence="1">1.8.1.2</ecNumber>
    </recommendedName>
</protein>
<dbReference type="InterPro" id="IPR010199">
    <property type="entry name" value="CysJ"/>
</dbReference>
<keyword evidence="2" id="KW-0813">Transport</keyword>
<keyword evidence="9" id="KW-0560">Oxidoreductase</keyword>
<dbReference type="Gene3D" id="1.20.990.10">
    <property type="entry name" value="NADPH-cytochrome p450 Reductase, Chain A, domain 3"/>
    <property type="match status" value="1"/>
</dbReference>
<dbReference type="Pfam" id="PF00175">
    <property type="entry name" value="NAD_binding_1"/>
    <property type="match status" value="1"/>
</dbReference>
<evidence type="ECO:0000259" key="14">
    <source>
        <dbReference type="PROSITE" id="PS51384"/>
    </source>
</evidence>
<dbReference type="Pfam" id="PF00667">
    <property type="entry name" value="FAD_binding_1"/>
    <property type="match status" value="1"/>
</dbReference>
<dbReference type="PRINTS" id="PR00369">
    <property type="entry name" value="FLAVODOXIN"/>
</dbReference>
<evidence type="ECO:0000256" key="4">
    <source>
        <dbReference type="ARBA" id="ARBA00022630"/>
    </source>
</evidence>
<dbReference type="FunFam" id="3.40.50.80:FF:000001">
    <property type="entry name" value="NADPH--cytochrome P450 reductase 1"/>
    <property type="match status" value="1"/>
</dbReference>
<dbReference type="Gene3D" id="3.40.50.360">
    <property type="match status" value="1"/>
</dbReference>
<evidence type="ECO:0000256" key="5">
    <source>
        <dbReference type="ARBA" id="ARBA00022643"/>
    </source>
</evidence>
<keyword evidence="8" id="KW-0249">Electron transport</keyword>
<feature type="binding site" evidence="12">
    <location>
        <position position="575"/>
    </location>
    <ligand>
        <name>FAD</name>
        <dbReference type="ChEBI" id="CHEBI:57692"/>
    </ligand>
</feature>
<keyword evidence="6 12" id="KW-0274">FAD</keyword>
<evidence type="ECO:0000256" key="7">
    <source>
        <dbReference type="ARBA" id="ARBA00022857"/>
    </source>
</evidence>
<dbReference type="InterPro" id="IPR039261">
    <property type="entry name" value="FNR_nucleotide-bd"/>
</dbReference>
<evidence type="ECO:0000256" key="3">
    <source>
        <dbReference type="ARBA" id="ARBA00022605"/>
    </source>
</evidence>
<evidence type="ECO:0000256" key="10">
    <source>
        <dbReference type="ARBA" id="ARBA00023192"/>
    </source>
</evidence>
<feature type="domain" description="Flavodoxin-like" evidence="13">
    <location>
        <begin position="44"/>
        <end position="182"/>
    </location>
</feature>
<dbReference type="InterPro" id="IPR008254">
    <property type="entry name" value="Flavodoxin/NO_synth"/>
</dbReference>
<dbReference type="InterPro" id="IPR017927">
    <property type="entry name" value="FAD-bd_FR_type"/>
</dbReference>
<dbReference type="InterPro" id="IPR023173">
    <property type="entry name" value="NADPH_Cyt_P450_Rdtase_alpha"/>
</dbReference>
<dbReference type="Proteomes" id="UP000644507">
    <property type="component" value="Unassembled WGS sequence"/>
</dbReference>
<keyword evidence="16" id="KW-1185">Reference proteome</keyword>
<dbReference type="AlphaFoldDB" id="A0A918TVN3"/>
<dbReference type="CDD" id="cd06199">
    <property type="entry name" value="SiR"/>
    <property type="match status" value="1"/>
</dbReference>
<dbReference type="InterPro" id="IPR003097">
    <property type="entry name" value="CysJ-like_FAD-binding"/>
</dbReference>
<gene>
    <name evidence="15" type="ORF">GCM10007100_35270</name>
</gene>
<feature type="binding site" evidence="12">
    <location>
        <begin position="363"/>
        <end position="366"/>
    </location>
    <ligand>
        <name>FAD</name>
        <dbReference type="ChEBI" id="CHEBI:57692"/>
    </ligand>
</feature>
<dbReference type="PROSITE" id="PS51384">
    <property type="entry name" value="FAD_FR"/>
    <property type="match status" value="1"/>
</dbReference>
<keyword evidence="10" id="KW-0198">Cysteine biosynthesis</keyword>
<comment type="cofactor">
    <cofactor evidence="12">
        <name>FMN</name>
        <dbReference type="ChEBI" id="CHEBI:58210"/>
    </cofactor>
    <text evidence="12">Binds 1 FMN per subunit.</text>
</comment>
<evidence type="ECO:0000313" key="16">
    <source>
        <dbReference type="Proteomes" id="UP000644507"/>
    </source>
</evidence>
<dbReference type="InterPro" id="IPR001094">
    <property type="entry name" value="Flavdoxin-like"/>
</dbReference>
<evidence type="ECO:0000256" key="6">
    <source>
        <dbReference type="ARBA" id="ARBA00022827"/>
    </source>
</evidence>
<dbReference type="Gene3D" id="3.40.50.80">
    <property type="entry name" value="Nucleotide-binding domain of ferredoxin-NADP reductase (FNR) module"/>
    <property type="match status" value="1"/>
</dbReference>
<evidence type="ECO:0000259" key="13">
    <source>
        <dbReference type="PROSITE" id="PS50902"/>
    </source>
</evidence>
<dbReference type="GO" id="GO:0019344">
    <property type="term" value="P:cysteine biosynthetic process"/>
    <property type="evidence" value="ECO:0007669"/>
    <property type="project" value="UniProtKB-KW"/>
</dbReference>
<reference evidence="15" key="1">
    <citation type="journal article" date="2014" name="Int. J. Syst. Evol. Microbiol.">
        <title>Complete genome sequence of Corynebacterium casei LMG S-19264T (=DSM 44701T), isolated from a smear-ripened cheese.</title>
        <authorList>
            <consortium name="US DOE Joint Genome Institute (JGI-PGF)"/>
            <person name="Walter F."/>
            <person name="Albersmeier A."/>
            <person name="Kalinowski J."/>
            <person name="Ruckert C."/>
        </authorList>
    </citation>
    <scope>NUCLEOTIDE SEQUENCE</scope>
    <source>
        <strain evidence="15">KCTC 12988</strain>
    </source>
</reference>
<feature type="binding site" evidence="12">
    <location>
        <position position="387"/>
    </location>
    <ligand>
        <name>FAD</name>
        <dbReference type="ChEBI" id="CHEBI:57692"/>
    </ligand>
</feature>
<feature type="binding site" evidence="12">
    <location>
        <begin position="396"/>
        <end position="399"/>
    </location>
    <ligand>
        <name>FAD</name>
        <dbReference type="ChEBI" id="CHEBI:57692"/>
    </ligand>
</feature>
<feature type="binding site" evidence="12">
    <location>
        <begin position="50"/>
        <end position="55"/>
    </location>
    <ligand>
        <name>FMN</name>
        <dbReference type="ChEBI" id="CHEBI:58210"/>
    </ligand>
</feature>
<evidence type="ECO:0000256" key="9">
    <source>
        <dbReference type="ARBA" id="ARBA00023002"/>
    </source>
</evidence>
<comment type="cofactor">
    <cofactor evidence="12">
        <name>FAD</name>
        <dbReference type="ChEBI" id="CHEBI:57692"/>
    </cofactor>
    <text evidence="12">Binds 1 FAD per subunit.</text>
</comment>
<evidence type="ECO:0000256" key="11">
    <source>
        <dbReference type="ARBA" id="ARBA00052219"/>
    </source>
</evidence>
<dbReference type="PROSITE" id="PS50902">
    <property type="entry name" value="FLAVODOXIN_LIKE"/>
    <property type="match status" value="1"/>
</dbReference>
<feature type="binding site" evidence="12">
    <location>
        <begin position="495"/>
        <end position="496"/>
    </location>
    <ligand>
        <name>NADP(+)</name>
        <dbReference type="ChEBI" id="CHEBI:58349"/>
    </ligand>
</feature>
<dbReference type="EC" id="1.8.1.2" evidence="1"/>
<keyword evidence="4" id="KW-0285">Flavoprotein</keyword>
<organism evidence="15 16">
    <name type="scientific">Roseibacillus persicicus</name>
    <dbReference type="NCBI Taxonomy" id="454148"/>
    <lineage>
        <taxon>Bacteria</taxon>
        <taxon>Pseudomonadati</taxon>
        <taxon>Verrucomicrobiota</taxon>
        <taxon>Verrucomicrobiia</taxon>
        <taxon>Verrucomicrobiales</taxon>
        <taxon>Verrucomicrobiaceae</taxon>
        <taxon>Roseibacillus</taxon>
    </lineage>
</organism>
<dbReference type="Gene3D" id="2.40.30.10">
    <property type="entry name" value="Translation factors"/>
    <property type="match status" value="1"/>
</dbReference>
<dbReference type="InterPro" id="IPR001433">
    <property type="entry name" value="OxRdtase_FAD/NAD-bd"/>
</dbReference>
<dbReference type="SUPFAM" id="SSF63380">
    <property type="entry name" value="Riboflavin synthase domain-like"/>
    <property type="match status" value="1"/>
</dbReference>
<dbReference type="InterPro" id="IPR017938">
    <property type="entry name" value="Riboflavin_synthase-like_b-brl"/>
</dbReference>
<dbReference type="EMBL" id="BMXI01000018">
    <property type="protein sequence ID" value="GHC64601.1"/>
    <property type="molecule type" value="Genomic_DNA"/>
</dbReference>
<comment type="catalytic activity">
    <reaction evidence="11">
        <text>hydrogen sulfide + 3 NADP(+) + 3 H2O = sulfite + 3 NADPH + 4 H(+)</text>
        <dbReference type="Rhea" id="RHEA:13801"/>
        <dbReference type="ChEBI" id="CHEBI:15377"/>
        <dbReference type="ChEBI" id="CHEBI:15378"/>
        <dbReference type="ChEBI" id="CHEBI:17359"/>
        <dbReference type="ChEBI" id="CHEBI:29919"/>
        <dbReference type="ChEBI" id="CHEBI:57783"/>
        <dbReference type="ChEBI" id="CHEBI:58349"/>
        <dbReference type="EC" id="1.8.1.2"/>
    </reaction>
</comment>
<reference evidence="15" key="2">
    <citation type="submission" date="2020-09" db="EMBL/GenBank/DDBJ databases">
        <authorList>
            <person name="Sun Q."/>
            <person name="Kim S."/>
        </authorList>
    </citation>
    <scope>NUCLEOTIDE SEQUENCE</scope>
    <source>
        <strain evidence="15">KCTC 12988</strain>
    </source>
</reference>
<feature type="binding site" evidence="12">
    <location>
        <begin position="133"/>
        <end position="142"/>
    </location>
    <ligand>
        <name>FMN</name>
        <dbReference type="ChEBI" id="CHEBI:58210"/>
    </ligand>
</feature>
<dbReference type="GO" id="GO:0010181">
    <property type="term" value="F:FMN binding"/>
    <property type="evidence" value="ECO:0007669"/>
    <property type="project" value="InterPro"/>
</dbReference>
<evidence type="ECO:0000256" key="12">
    <source>
        <dbReference type="PIRSR" id="PIRSR000207-1"/>
    </source>
</evidence>
<accession>A0A918TVN3</accession>
<feature type="binding site" evidence="12">
    <location>
        <begin position="501"/>
        <end position="505"/>
    </location>
    <ligand>
        <name>NADP(+)</name>
        <dbReference type="ChEBI" id="CHEBI:58349"/>
    </ligand>
</feature>
<dbReference type="GO" id="GO:0004783">
    <property type="term" value="F:sulfite reductase (NADPH) activity"/>
    <property type="evidence" value="ECO:0007669"/>
    <property type="project" value="UniProtKB-EC"/>
</dbReference>
<dbReference type="GO" id="GO:0005829">
    <property type="term" value="C:cytosol"/>
    <property type="evidence" value="ECO:0007669"/>
    <property type="project" value="TreeGrafter"/>
</dbReference>
<sequence length="575" mass="63167">MAGPLFVPENAPFSAEQRAWLNDFFAKQMAGGAVADDSGPTVPVTILWGSQTGNAESCAKRMGKALNGGRFETEIFDLSAYDISKLSEEKNVLLITSTYGDGEPPDNAADFVENLLAEDAPRMEGVKFSVLALGDTEYPDFCETGKVIDRRFGELGGERIYERVDCDVDYDEPFDVWKAGIIDVLGAGSAAAELVEIPAADEPYGKKKPFPAPVLNNYNLNGAGAFKATHHIEFSLEGSGLEYEAGDALGVVPVNPESVVDELLAALPFNTGREVPLPGGGEAPLKEALMHHYDIRSLNKNLVSAWQERSGSPYLRSVVEADDKAVWDDFFWGRELIDLVVDYPADFRDGEEFVGVLKKLQPRLYSISSSPKAHPGEVHLTVAIVTYDSHGRSRGGVCSTFLADRCEGVQPGVYVHVNKAFRPPSDGTVPLIMVGPGTGIAPFRAFLEERQATGATGQNWLFFGNPYRATDFLYEEELATMQEKGTLNKLSLAFSRDQKEKLYVQHLMLQEGAELWKWLEEGAHFCVCGDASRMAKDVDAALHQVIQDHGGKSEEEAIEYVKQLKKDKRYARDVY</sequence>
<comment type="caution">
    <text evidence="15">The sequence shown here is derived from an EMBL/GenBank/DDBJ whole genome shotgun (WGS) entry which is preliminary data.</text>
</comment>
<dbReference type="InterPro" id="IPR029039">
    <property type="entry name" value="Flavoprotein-like_sf"/>
</dbReference>
<evidence type="ECO:0000256" key="8">
    <source>
        <dbReference type="ARBA" id="ARBA00022982"/>
    </source>
</evidence>
<dbReference type="PANTHER" id="PTHR19384">
    <property type="entry name" value="NITRIC OXIDE SYNTHASE-RELATED"/>
    <property type="match status" value="1"/>
</dbReference>